<dbReference type="InterPro" id="IPR036259">
    <property type="entry name" value="MFS_trans_sf"/>
</dbReference>
<keyword evidence="2" id="KW-1185">Reference proteome</keyword>
<evidence type="ECO:0000313" key="1">
    <source>
        <dbReference type="EMBL" id="MFC1408954.1"/>
    </source>
</evidence>
<dbReference type="SUPFAM" id="SSF103473">
    <property type="entry name" value="MFS general substrate transporter"/>
    <property type="match status" value="1"/>
</dbReference>
<proteinExistence type="predicted"/>
<evidence type="ECO:0000313" key="2">
    <source>
        <dbReference type="Proteomes" id="UP001592582"/>
    </source>
</evidence>
<dbReference type="PANTHER" id="PTHR23513">
    <property type="entry name" value="INTEGRAL MEMBRANE EFFLUX PROTEIN-RELATED"/>
    <property type="match status" value="1"/>
</dbReference>
<sequence>MTSGAVRSRTAAWARFQPHAAVHALRTLNGRDFRLFYCGYSTSLLGSSMAGVALAFAVLDDGGSASDLGLVLAAVPATQLVFMLFGGVLADWLGPRRIMLAGDVIRCAAQTALAAAVLVGRPSLWVFMALAAVRGLGEALFNPALGALVVHVVPSERRGDANVLLGFSQSVAKVAGPTLAGVLIAVSNAGVVLAADAATYGCSLVALGLLRLRDVGGRRRPSMLRSLAEGWSEFTSRPWLVASTVQFICVNFLVWGPFLLLGPVLMHQHPSGARGWGLIMSGYGAGSILGGLVALGRRPSRPLVVATAATIGYAAPCALFALQAPTAVIAAGACLAGVGSTVSAALSDTTTQQLTPVSVLARVRTFQTFGAFSLGPLAFALAGPAATVLGARPVLGFGAVAALVSATAVLLLPSVRAVRRPADDREQG</sequence>
<dbReference type="EMBL" id="JBHEZX010000002">
    <property type="protein sequence ID" value="MFC1408954.1"/>
    <property type="molecule type" value="Genomic_DNA"/>
</dbReference>
<dbReference type="Pfam" id="PF07690">
    <property type="entry name" value="MFS_1"/>
    <property type="match status" value="1"/>
</dbReference>
<gene>
    <name evidence="1" type="ORF">ACEZDG_06635</name>
</gene>
<organism evidence="1 2">
    <name type="scientific">Streptacidiphilus alkalitolerans</name>
    <dbReference type="NCBI Taxonomy" id="3342712"/>
    <lineage>
        <taxon>Bacteria</taxon>
        <taxon>Bacillati</taxon>
        <taxon>Actinomycetota</taxon>
        <taxon>Actinomycetes</taxon>
        <taxon>Kitasatosporales</taxon>
        <taxon>Streptomycetaceae</taxon>
        <taxon>Streptacidiphilus</taxon>
    </lineage>
</organism>
<dbReference type="InterPro" id="IPR011701">
    <property type="entry name" value="MFS"/>
</dbReference>
<name>A0ABV6V5G3_9ACTN</name>
<dbReference type="Proteomes" id="UP001592582">
    <property type="component" value="Unassembled WGS sequence"/>
</dbReference>
<dbReference type="CDD" id="cd06173">
    <property type="entry name" value="MFS_MefA_like"/>
    <property type="match status" value="1"/>
</dbReference>
<comment type="caution">
    <text evidence="1">The sequence shown here is derived from an EMBL/GenBank/DDBJ whole genome shotgun (WGS) entry which is preliminary data.</text>
</comment>
<dbReference type="PANTHER" id="PTHR23513:SF11">
    <property type="entry name" value="STAPHYLOFERRIN A TRANSPORTER"/>
    <property type="match status" value="1"/>
</dbReference>
<accession>A0ABV6V5G3</accession>
<dbReference type="Gene3D" id="1.20.1250.20">
    <property type="entry name" value="MFS general substrate transporter like domains"/>
    <property type="match status" value="1"/>
</dbReference>
<protein>
    <submittedName>
        <fullName evidence="1">MFS transporter</fullName>
    </submittedName>
</protein>
<reference evidence="1 2" key="1">
    <citation type="submission" date="2024-09" db="EMBL/GenBank/DDBJ databases">
        <authorList>
            <person name="Lee S.D."/>
        </authorList>
    </citation>
    <scope>NUCLEOTIDE SEQUENCE [LARGE SCALE GENOMIC DNA]</scope>
    <source>
        <strain evidence="1 2">N1-1</strain>
    </source>
</reference>